<keyword evidence="1" id="KW-0472">Membrane</keyword>
<dbReference type="RefSeq" id="WP_209987065.1">
    <property type="nucleotide sequence ID" value="NZ_JBHSVQ010000001.1"/>
</dbReference>
<keyword evidence="1" id="KW-0812">Transmembrane</keyword>
<evidence type="ECO:0000313" key="3">
    <source>
        <dbReference type="Proteomes" id="UP001597448"/>
    </source>
</evidence>
<comment type="caution">
    <text evidence="2">The sequence shown here is derived from an EMBL/GenBank/DDBJ whole genome shotgun (WGS) entry which is preliminary data.</text>
</comment>
<evidence type="ECO:0000313" key="2">
    <source>
        <dbReference type="EMBL" id="MFD2409907.1"/>
    </source>
</evidence>
<organism evidence="2 3">
    <name type="scientific">Paenibacillus rhizoplanae</name>
    <dbReference type="NCBI Taxonomy" id="1917181"/>
    <lineage>
        <taxon>Bacteria</taxon>
        <taxon>Bacillati</taxon>
        <taxon>Bacillota</taxon>
        <taxon>Bacilli</taxon>
        <taxon>Bacillales</taxon>
        <taxon>Paenibacillaceae</taxon>
        <taxon>Paenibacillus</taxon>
    </lineage>
</organism>
<keyword evidence="1" id="KW-1133">Transmembrane helix</keyword>
<dbReference type="EMBL" id="JBHUKY010000019">
    <property type="protein sequence ID" value="MFD2409907.1"/>
    <property type="molecule type" value="Genomic_DNA"/>
</dbReference>
<feature type="transmembrane region" description="Helical" evidence="1">
    <location>
        <begin position="6"/>
        <end position="27"/>
    </location>
</feature>
<reference evidence="3" key="1">
    <citation type="journal article" date="2019" name="Int. J. Syst. Evol. Microbiol.">
        <title>The Global Catalogue of Microorganisms (GCM) 10K type strain sequencing project: providing services to taxonomists for standard genome sequencing and annotation.</title>
        <authorList>
            <consortium name="The Broad Institute Genomics Platform"/>
            <consortium name="The Broad Institute Genome Sequencing Center for Infectious Disease"/>
            <person name="Wu L."/>
            <person name="Ma J."/>
        </authorList>
    </citation>
    <scope>NUCLEOTIDE SEQUENCE [LARGE SCALE GENOMIC DNA]</scope>
    <source>
        <strain evidence="3">CCM 8725</strain>
    </source>
</reference>
<dbReference type="Proteomes" id="UP001597448">
    <property type="component" value="Unassembled WGS sequence"/>
</dbReference>
<name>A0ABW5F7W2_9BACL</name>
<proteinExistence type="predicted"/>
<accession>A0ABW5F7W2</accession>
<evidence type="ECO:0000256" key="1">
    <source>
        <dbReference type="SAM" id="Phobius"/>
    </source>
</evidence>
<keyword evidence="3" id="KW-1185">Reference proteome</keyword>
<sequence>MDNLWMAFVYPGSFLSLLGIVLLIIGYQRRRTGRRTRLEGVVAQPGPPAPGGPGTASFQREVRYSLMGGILLGLGLLLFAALGVTSLLD</sequence>
<feature type="transmembrane region" description="Helical" evidence="1">
    <location>
        <begin position="66"/>
        <end position="88"/>
    </location>
</feature>
<gene>
    <name evidence="2" type="ORF">ACFSX3_08510</name>
</gene>
<protein>
    <submittedName>
        <fullName evidence="2">Uncharacterized protein</fullName>
    </submittedName>
</protein>